<keyword evidence="3" id="KW-1185">Reference proteome</keyword>
<evidence type="ECO:0000256" key="1">
    <source>
        <dbReference type="SAM" id="Phobius"/>
    </source>
</evidence>
<keyword evidence="1" id="KW-0472">Membrane</keyword>
<organism evidence="2 3">
    <name type="scientific">Trichinella patagoniensis</name>
    <dbReference type="NCBI Taxonomy" id="990121"/>
    <lineage>
        <taxon>Eukaryota</taxon>
        <taxon>Metazoa</taxon>
        <taxon>Ecdysozoa</taxon>
        <taxon>Nematoda</taxon>
        <taxon>Enoplea</taxon>
        <taxon>Dorylaimia</taxon>
        <taxon>Trichinellida</taxon>
        <taxon>Trichinellidae</taxon>
        <taxon>Trichinella</taxon>
    </lineage>
</organism>
<proteinExistence type="predicted"/>
<name>A0A0V0ZZG3_9BILA</name>
<dbReference type="EMBL" id="JYDQ01000054">
    <property type="protein sequence ID" value="KRY17890.1"/>
    <property type="molecule type" value="Genomic_DNA"/>
</dbReference>
<comment type="caution">
    <text evidence="2">The sequence shown here is derived from an EMBL/GenBank/DDBJ whole genome shotgun (WGS) entry which is preliminary data.</text>
</comment>
<keyword evidence="1" id="KW-1133">Transmembrane helix</keyword>
<sequence length="140" mass="15844">MQLLMPASSLARHVFNKKICTIEIIMCHVLHGGCFSKQLDQNYPSAISRFNVHSTQRRWKRQWSCCATAALTTSGRLPSNCIVDASIRLQAKANAKRKRVIQIIITIILFCSLCPSEPLYWLVGWLVGRSTGWLVDWLVG</sequence>
<keyword evidence="1" id="KW-0812">Transmembrane</keyword>
<gene>
    <name evidence="2" type="ORF">T12_2477</name>
</gene>
<reference evidence="2 3" key="1">
    <citation type="submission" date="2015-01" db="EMBL/GenBank/DDBJ databases">
        <title>Evolution of Trichinella species and genotypes.</title>
        <authorList>
            <person name="Korhonen P.K."/>
            <person name="Edoardo P."/>
            <person name="Giuseppe L.R."/>
            <person name="Gasser R.B."/>
        </authorList>
    </citation>
    <scope>NUCLEOTIDE SEQUENCE [LARGE SCALE GENOMIC DNA]</scope>
    <source>
        <strain evidence="2">ISS2496</strain>
    </source>
</reference>
<accession>A0A0V0ZZG3</accession>
<evidence type="ECO:0000313" key="2">
    <source>
        <dbReference type="EMBL" id="KRY17890.1"/>
    </source>
</evidence>
<dbReference type="AlphaFoldDB" id="A0A0V0ZZG3"/>
<dbReference type="OrthoDB" id="10306071at2759"/>
<dbReference type="Proteomes" id="UP000054783">
    <property type="component" value="Unassembled WGS sequence"/>
</dbReference>
<protein>
    <submittedName>
        <fullName evidence="2">Uncharacterized protein</fullName>
    </submittedName>
</protein>
<evidence type="ECO:0000313" key="3">
    <source>
        <dbReference type="Proteomes" id="UP000054783"/>
    </source>
</evidence>
<feature type="transmembrane region" description="Helical" evidence="1">
    <location>
        <begin position="100"/>
        <end position="123"/>
    </location>
</feature>